<dbReference type="RefSeq" id="WP_093150818.1">
    <property type="nucleotide sequence ID" value="NZ_FNBW01000007.1"/>
</dbReference>
<name>A0A8G2BI78_9PROT</name>
<dbReference type="PANTHER" id="PTHR35006">
    <property type="entry name" value="GLYOXALASE FAMILY PROTEIN (AFU_ORTHOLOGUE AFUA_5G14830)"/>
    <property type="match status" value="1"/>
</dbReference>
<sequence length="128" mass="13946">MIDHISIPVSDLLRSAAFWEGVLAPLGLTRLVERERTVGFGKRYPEFWVNLRENLAPAPPDTGAHVCLRAPDRAAVDAFHSAAVALGGRSDGAPGPRQASMTTYYGAFIRDPDGNKVEAVTFPRSERQ</sequence>
<dbReference type="InterPro" id="IPR029068">
    <property type="entry name" value="Glyas_Bleomycin-R_OHBP_Dase"/>
</dbReference>
<dbReference type="CDD" id="cd07262">
    <property type="entry name" value="VOC_like"/>
    <property type="match status" value="1"/>
</dbReference>
<protein>
    <submittedName>
        <fullName evidence="2">Catechol 2,3-dioxygenase</fullName>
    </submittedName>
</protein>
<organism evidence="2 3">
    <name type="scientific">Thalassobaculum litoreum DSM 18839</name>
    <dbReference type="NCBI Taxonomy" id="1123362"/>
    <lineage>
        <taxon>Bacteria</taxon>
        <taxon>Pseudomonadati</taxon>
        <taxon>Pseudomonadota</taxon>
        <taxon>Alphaproteobacteria</taxon>
        <taxon>Rhodospirillales</taxon>
        <taxon>Thalassobaculaceae</taxon>
        <taxon>Thalassobaculum</taxon>
    </lineage>
</organism>
<dbReference type="PROSITE" id="PS51819">
    <property type="entry name" value="VOC"/>
    <property type="match status" value="1"/>
</dbReference>
<gene>
    <name evidence="2" type="ORF">SAMN05660686_02560</name>
</gene>
<keyword evidence="3" id="KW-1185">Reference proteome</keyword>
<accession>A0A8G2BI78</accession>
<dbReference type="Pfam" id="PF00903">
    <property type="entry name" value="Glyoxalase"/>
    <property type="match status" value="1"/>
</dbReference>
<evidence type="ECO:0000313" key="2">
    <source>
        <dbReference type="EMBL" id="SDF85611.1"/>
    </source>
</evidence>
<evidence type="ECO:0000259" key="1">
    <source>
        <dbReference type="PROSITE" id="PS51819"/>
    </source>
</evidence>
<proteinExistence type="predicted"/>
<keyword evidence="2" id="KW-0560">Oxidoreductase</keyword>
<dbReference type="InterPro" id="IPR004360">
    <property type="entry name" value="Glyas_Fos-R_dOase_dom"/>
</dbReference>
<dbReference type="OrthoDB" id="9807407at2"/>
<comment type="caution">
    <text evidence="2">The sequence shown here is derived from an EMBL/GenBank/DDBJ whole genome shotgun (WGS) entry which is preliminary data.</text>
</comment>
<dbReference type="InterPro" id="IPR037523">
    <property type="entry name" value="VOC_core"/>
</dbReference>
<dbReference type="AlphaFoldDB" id="A0A8G2BI78"/>
<dbReference type="EMBL" id="FNBW01000007">
    <property type="protein sequence ID" value="SDF85611.1"/>
    <property type="molecule type" value="Genomic_DNA"/>
</dbReference>
<evidence type="ECO:0000313" key="3">
    <source>
        <dbReference type="Proteomes" id="UP000198615"/>
    </source>
</evidence>
<keyword evidence="2" id="KW-0223">Dioxygenase</keyword>
<reference evidence="2 3" key="1">
    <citation type="submission" date="2016-10" db="EMBL/GenBank/DDBJ databases">
        <authorList>
            <person name="Varghese N."/>
            <person name="Submissions S."/>
        </authorList>
    </citation>
    <scope>NUCLEOTIDE SEQUENCE [LARGE SCALE GENOMIC DNA]</scope>
    <source>
        <strain evidence="2 3">DSM 18839</strain>
    </source>
</reference>
<dbReference type="Proteomes" id="UP000198615">
    <property type="component" value="Unassembled WGS sequence"/>
</dbReference>
<dbReference type="GO" id="GO:0051213">
    <property type="term" value="F:dioxygenase activity"/>
    <property type="evidence" value="ECO:0007669"/>
    <property type="project" value="UniProtKB-KW"/>
</dbReference>
<dbReference type="Gene3D" id="3.10.180.10">
    <property type="entry name" value="2,3-Dihydroxybiphenyl 1,2-Dioxygenase, domain 1"/>
    <property type="match status" value="1"/>
</dbReference>
<dbReference type="PANTHER" id="PTHR35006:SF4">
    <property type="entry name" value="BLR7706 PROTEIN"/>
    <property type="match status" value="1"/>
</dbReference>
<dbReference type="SUPFAM" id="SSF54593">
    <property type="entry name" value="Glyoxalase/Bleomycin resistance protein/Dihydroxybiphenyl dioxygenase"/>
    <property type="match status" value="1"/>
</dbReference>
<feature type="domain" description="VOC" evidence="1">
    <location>
        <begin position="1"/>
        <end position="122"/>
    </location>
</feature>